<reference evidence="1 2" key="1">
    <citation type="submission" date="2016-03" db="EMBL/GenBank/DDBJ databases">
        <authorList>
            <person name="Montgomery M.T."/>
            <person name="Guerrero C.A."/>
            <person name="Mavrich T.N."/>
            <person name="Pope W.H."/>
            <person name="Garlena R.A."/>
            <person name="Russell D.A."/>
            <person name="Jacobs-Sera D."/>
            <person name="Hendrix R.W."/>
            <person name="Hatfull G.F."/>
        </authorList>
    </citation>
    <scope>NUCLEOTIDE SEQUENCE [LARGE SCALE GENOMIC DNA]</scope>
</reference>
<protein>
    <recommendedName>
        <fullName evidence="3">Tail assembly chaperone</fullName>
    </recommendedName>
</protein>
<dbReference type="KEGG" id="vg:28800281"/>
<keyword evidence="2" id="KW-1185">Reference proteome</keyword>
<dbReference type="RefSeq" id="YP_009274065.1">
    <property type="nucleotide sequence ID" value="NC_030913.1"/>
</dbReference>
<dbReference type="EMBL" id="KU998234">
    <property type="protein sequence ID" value="ANA85332.1"/>
    <property type="molecule type" value="Genomic_DNA"/>
</dbReference>
<sequence length="147" mass="16437">MPVDIHHHTIEQDNRAAAERWGNRIGRRVTNAAKRRAPVDEGTLRASIDYTLEWSAGSCHITIGSPLDYAEYFHTGTGIYGPKATPIVPVTRKALKFRWEPTGPGAKKKLPKEQRGWFFATSVKGIEPDPFLIDALKEVMGVIDTLR</sequence>
<evidence type="ECO:0000313" key="2">
    <source>
        <dbReference type="Proteomes" id="UP000204215"/>
    </source>
</evidence>
<dbReference type="Pfam" id="PF04883">
    <property type="entry name" value="HK97-gp10_like"/>
    <property type="match status" value="1"/>
</dbReference>
<accession>A0A166Y213</accession>
<dbReference type="Proteomes" id="UP000204215">
    <property type="component" value="Segment"/>
</dbReference>
<dbReference type="OrthoDB" id="13173at10239"/>
<dbReference type="InterPro" id="IPR010064">
    <property type="entry name" value="HK97-gp10_tail"/>
</dbReference>
<name>A0A166Y213_9CAUD</name>
<organism evidence="1 2">
    <name type="scientific">Gordonia phage Wizard</name>
    <dbReference type="NCBI Taxonomy" id="1838083"/>
    <lineage>
        <taxon>Viruses</taxon>
        <taxon>Duplodnaviria</taxon>
        <taxon>Heunggongvirae</taxon>
        <taxon>Uroviricota</taxon>
        <taxon>Caudoviricetes</taxon>
        <taxon>Stackebrandtviridae</taxon>
        <taxon>Frickvirinae</taxon>
        <taxon>Wizardvirus</taxon>
        <taxon>Wizardvirus wizard</taxon>
    </lineage>
</organism>
<evidence type="ECO:0008006" key="3">
    <source>
        <dbReference type="Google" id="ProtNLM"/>
    </source>
</evidence>
<evidence type="ECO:0000313" key="1">
    <source>
        <dbReference type="EMBL" id="ANA85332.1"/>
    </source>
</evidence>
<dbReference type="GeneID" id="28800281"/>
<gene>
    <name evidence="1" type="primary">26</name>
    <name evidence="1" type="ORF">WIZARD_26</name>
</gene>
<proteinExistence type="predicted"/>